<feature type="domain" description="Lon proteolytic" evidence="3">
    <location>
        <begin position="259"/>
        <end position="357"/>
    </location>
</feature>
<comment type="catalytic activity">
    <reaction evidence="1">
        <text>Hydrolysis of proteins in presence of ATP.</text>
        <dbReference type="EC" id="3.4.21.53"/>
    </reaction>
</comment>
<sequence length="372" mass="38233">MKRPRPTLKDIASFSTALLIIGMLVAPMPYVTVGPGETRNVLGTMESAKGEVVPVITIEGTASPAGSGQLLFTTVGVTGSPDTPLAAMDVLRAWINPEQTVSPVEAYFPADSTTEQVQQESQAEMESSQHNAAVAALTELGYTVPVTLTVKGTVTREQAGLAANDTIPRAMDVLKDGDVLKSVDGHKVTTYQAVLTRIASLQADTPIDVVVQRGGKDVTVRFAPYADGSAGEGASSIKLGVLLEPDYDLPVSVTINAQNVGGPSAGMMFALGIVDELGKEDLTGGAIIAGTGTIDVQGNVGAIGGIDHKIVGASKAGATWFLAPESNCTDITQNPPKGISIVAVKTLSQAVDVLGDIKAGKTDDLPRCAGVG</sequence>
<dbReference type="SUPFAM" id="SSF54211">
    <property type="entry name" value="Ribosomal protein S5 domain 2-like"/>
    <property type="match status" value="1"/>
</dbReference>
<name>A0A542SNQ5_9MICO</name>
<dbReference type="GO" id="GO:0004176">
    <property type="term" value="F:ATP-dependent peptidase activity"/>
    <property type="evidence" value="ECO:0007669"/>
    <property type="project" value="UniProtKB-UniRule"/>
</dbReference>
<dbReference type="Gene3D" id="3.30.230.10">
    <property type="match status" value="1"/>
</dbReference>
<gene>
    <name evidence="4" type="ORF">FB389_0835</name>
</gene>
<proteinExistence type="inferred from homology"/>
<accession>A0A542SNQ5</accession>
<dbReference type="SUPFAM" id="SSF50156">
    <property type="entry name" value="PDZ domain-like"/>
    <property type="match status" value="1"/>
</dbReference>
<organism evidence="4 5">
    <name type="scientific">Rarobacter incanus</name>
    <dbReference type="NCBI Taxonomy" id="153494"/>
    <lineage>
        <taxon>Bacteria</taxon>
        <taxon>Bacillati</taxon>
        <taxon>Actinomycetota</taxon>
        <taxon>Actinomycetes</taxon>
        <taxon>Micrococcales</taxon>
        <taxon>Rarobacteraceae</taxon>
        <taxon>Rarobacter</taxon>
    </lineage>
</organism>
<keyword evidence="1" id="KW-0378">Hydrolase</keyword>
<dbReference type="GO" id="GO:0030163">
    <property type="term" value="P:protein catabolic process"/>
    <property type="evidence" value="ECO:0007669"/>
    <property type="project" value="InterPro"/>
</dbReference>
<dbReference type="InterPro" id="IPR014721">
    <property type="entry name" value="Ribsml_uS5_D2-typ_fold_subgr"/>
</dbReference>
<evidence type="ECO:0000256" key="1">
    <source>
        <dbReference type="PROSITE-ProRule" id="PRU01122"/>
    </source>
</evidence>
<dbReference type="InterPro" id="IPR020568">
    <property type="entry name" value="Ribosomal_Su5_D2-typ_SF"/>
</dbReference>
<dbReference type="Gene3D" id="2.30.42.10">
    <property type="match status" value="1"/>
</dbReference>
<feature type="active site" evidence="1">
    <location>
        <position position="309"/>
    </location>
</feature>
<dbReference type="InterPro" id="IPR036034">
    <property type="entry name" value="PDZ_sf"/>
</dbReference>
<dbReference type="Proteomes" id="UP000316181">
    <property type="component" value="Unassembled WGS sequence"/>
</dbReference>
<protein>
    <recommendedName>
        <fullName evidence="1">endopeptidase La</fullName>
        <ecNumber evidence="1">3.4.21.53</ecNumber>
    </recommendedName>
</protein>
<keyword evidence="2" id="KW-0812">Transmembrane</keyword>
<feature type="transmembrane region" description="Helical" evidence="2">
    <location>
        <begin position="12"/>
        <end position="31"/>
    </location>
</feature>
<dbReference type="GO" id="GO:0006508">
    <property type="term" value="P:proteolysis"/>
    <property type="evidence" value="ECO:0007669"/>
    <property type="project" value="UniProtKB-KW"/>
</dbReference>
<keyword evidence="1" id="KW-0720">Serine protease</keyword>
<dbReference type="OrthoDB" id="2356897at2"/>
<dbReference type="GO" id="GO:0005524">
    <property type="term" value="F:ATP binding"/>
    <property type="evidence" value="ECO:0007669"/>
    <property type="project" value="InterPro"/>
</dbReference>
<evidence type="ECO:0000256" key="2">
    <source>
        <dbReference type="SAM" id="Phobius"/>
    </source>
</evidence>
<evidence type="ECO:0000313" key="5">
    <source>
        <dbReference type="Proteomes" id="UP000316181"/>
    </source>
</evidence>
<dbReference type="InterPro" id="IPR008269">
    <property type="entry name" value="Lon_proteolytic"/>
</dbReference>
<keyword evidence="1" id="KW-0645">Protease</keyword>
<evidence type="ECO:0000313" key="4">
    <source>
        <dbReference type="EMBL" id="TQK76175.1"/>
    </source>
</evidence>
<reference evidence="4 5" key="1">
    <citation type="submission" date="2019-06" db="EMBL/GenBank/DDBJ databases">
        <title>Sequencing the genomes of 1000 actinobacteria strains.</title>
        <authorList>
            <person name="Klenk H.-P."/>
        </authorList>
    </citation>
    <scope>NUCLEOTIDE SEQUENCE [LARGE SCALE GENOMIC DNA]</scope>
    <source>
        <strain evidence="4 5">DSM 10596</strain>
    </source>
</reference>
<dbReference type="RefSeq" id="WP_142111492.1">
    <property type="nucleotide sequence ID" value="NZ_BAAATB010000002.1"/>
</dbReference>
<keyword evidence="5" id="KW-1185">Reference proteome</keyword>
<dbReference type="Pfam" id="PF05362">
    <property type="entry name" value="Lon_C"/>
    <property type="match status" value="1"/>
</dbReference>
<comment type="similarity">
    <text evidence="1">Belongs to the peptidase S16 family.</text>
</comment>
<dbReference type="PANTHER" id="PTHR10046">
    <property type="entry name" value="ATP DEPENDENT LON PROTEASE FAMILY MEMBER"/>
    <property type="match status" value="1"/>
</dbReference>
<dbReference type="InterPro" id="IPR027065">
    <property type="entry name" value="Lon_Prtase"/>
</dbReference>
<keyword evidence="2" id="KW-0472">Membrane</keyword>
<evidence type="ECO:0000259" key="3">
    <source>
        <dbReference type="PROSITE" id="PS51786"/>
    </source>
</evidence>
<dbReference type="EC" id="3.4.21.53" evidence="1"/>
<dbReference type="AlphaFoldDB" id="A0A542SNQ5"/>
<comment type="caution">
    <text evidence="4">The sequence shown here is derived from an EMBL/GenBank/DDBJ whole genome shotgun (WGS) entry which is preliminary data.</text>
</comment>
<dbReference type="EMBL" id="VFNV01000001">
    <property type="protein sequence ID" value="TQK76175.1"/>
    <property type="molecule type" value="Genomic_DNA"/>
</dbReference>
<keyword evidence="2" id="KW-1133">Transmembrane helix</keyword>
<feature type="active site" evidence="1">
    <location>
        <position position="264"/>
    </location>
</feature>
<dbReference type="PROSITE" id="PS51786">
    <property type="entry name" value="LON_PROTEOLYTIC"/>
    <property type="match status" value="1"/>
</dbReference>
<dbReference type="GO" id="GO:0004252">
    <property type="term" value="F:serine-type endopeptidase activity"/>
    <property type="evidence" value="ECO:0007669"/>
    <property type="project" value="UniProtKB-UniRule"/>
</dbReference>